<evidence type="ECO:0000256" key="1">
    <source>
        <dbReference type="ARBA" id="ARBA00009477"/>
    </source>
</evidence>
<dbReference type="GO" id="GO:1990281">
    <property type="term" value="C:efflux pump complex"/>
    <property type="evidence" value="ECO:0007669"/>
    <property type="project" value="TreeGrafter"/>
</dbReference>
<evidence type="ECO:0000256" key="3">
    <source>
        <dbReference type="SAM" id="Phobius"/>
    </source>
</evidence>
<protein>
    <submittedName>
        <fullName evidence="5">Secretion protein</fullName>
    </submittedName>
</protein>
<dbReference type="PATRIC" id="fig|161398.10.peg.1663"/>
<keyword evidence="3" id="KW-0812">Transmembrane</keyword>
<dbReference type="SUPFAM" id="SSF111369">
    <property type="entry name" value="HlyD-like secretion proteins"/>
    <property type="match status" value="1"/>
</dbReference>
<evidence type="ECO:0000313" key="6">
    <source>
        <dbReference type="Proteomes" id="UP000061457"/>
    </source>
</evidence>
<dbReference type="PANTHER" id="PTHR30469:SF12">
    <property type="entry name" value="MULTIDRUG RESISTANCE PROTEIN MDTA"/>
    <property type="match status" value="1"/>
</dbReference>
<comment type="similarity">
    <text evidence="1">Belongs to the membrane fusion protein (MFP) (TC 8.A.1) family.</text>
</comment>
<dbReference type="AlphaFoldDB" id="A0A0S2K1E6"/>
<dbReference type="GO" id="GO:0015562">
    <property type="term" value="F:efflux transmembrane transporter activity"/>
    <property type="evidence" value="ECO:0007669"/>
    <property type="project" value="TreeGrafter"/>
</dbReference>
<dbReference type="InterPro" id="IPR058625">
    <property type="entry name" value="MdtA-like_BSH"/>
</dbReference>
<reference evidence="5 6" key="1">
    <citation type="submission" date="2015-11" db="EMBL/GenBank/DDBJ databases">
        <authorList>
            <person name="Zhang Y."/>
            <person name="Guo Z."/>
        </authorList>
    </citation>
    <scope>NUCLEOTIDE SEQUENCE [LARGE SCALE GENOMIC DNA]</scope>
    <source>
        <strain evidence="5 6">KCTC 12086</strain>
    </source>
</reference>
<dbReference type="Proteomes" id="UP000061457">
    <property type="component" value="Chromosome I"/>
</dbReference>
<keyword evidence="3" id="KW-0472">Membrane</keyword>
<name>A0A0S2K1E6_9GAMM</name>
<dbReference type="Gene3D" id="2.40.420.20">
    <property type="match status" value="1"/>
</dbReference>
<dbReference type="Gene3D" id="2.40.50.100">
    <property type="match status" value="2"/>
</dbReference>
<dbReference type="OrthoDB" id="327733at2"/>
<evidence type="ECO:0000313" key="5">
    <source>
        <dbReference type="EMBL" id="ALO42140.1"/>
    </source>
</evidence>
<dbReference type="Pfam" id="PF25917">
    <property type="entry name" value="BSH_RND"/>
    <property type="match status" value="1"/>
</dbReference>
<dbReference type="PANTHER" id="PTHR30469">
    <property type="entry name" value="MULTIDRUG RESISTANCE PROTEIN MDTA"/>
    <property type="match status" value="1"/>
</dbReference>
<keyword evidence="6" id="KW-1185">Reference proteome</keyword>
<evidence type="ECO:0000259" key="4">
    <source>
        <dbReference type="Pfam" id="PF25917"/>
    </source>
</evidence>
<accession>A0A0S2K1E6</accession>
<dbReference type="NCBIfam" id="TIGR01730">
    <property type="entry name" value="RND_mfp"/>
    <property type="match status" value="1"/>
</dbReference>
<feature type="compositionally biased region" description="Basic residues" evidence="2">
    <location>
        <begin position="393"/>
        <end position="403"/>
    </location>
</feature>
<dbReference type="EMBL" id="CP013187">
    <property type="protein sequence ID" value="ALO42140.1"/>
    <property type="molecule type" value="Genomic_DNA"/>
</dbReference>
<organism evidence="5 6">
    <name type="scientific">Pseudoalteromonas phenolica</name>
    <dbReference type="NCBI Taxonomy" id="161398"/>
    <lineage>
        <taxon>Bacteria</taxon>
        <taxon>Pseudomonadati</taxon>
        <taxon>Pseudomonadota</taxon>
        <taxon>Gammaproteobacteria</taxon>
        <taxon>Alteromonadales</taxon>
        <taxon>Pseudoalteromonadaceae</taxon>
        <taxon>Pseudoalteromonas</taxon>
    </lineage>
</organism>
<proteinExistence type="inferred from homology"/>
<feature type="region of interest" description="Disordered" evidence="2">
    <location>
        <begin position="381"/>
        <end position="414"/>
    </location>
</feature>
<evidence type="ECO:0000256" key="2">
    <source>
        <dbReference type="SAM" id="MobiDB-lite"/>
    </source>
</evidence>
<dbReference type="KEGG" id="pphe:PP2015_1638"/>
<dbReference type="InterPro" id="IPR006143">
    <property type="entry name" value="RND_pump_MFP"/>
</dbReference>
<feature type="domain" description="Multidrug resistance protein MdtA-like barrel-sandwich hybrid" evidence="4">
    <location>
        <begin position="77"/>
        <end position="214"/>
    </location>
</feature>
<keyword evidence="3" id="KW-1133">Transmembrane helix</keyword>
<dbReference type="STRING" id="161398.PP2015_1638"/>
<gene>
    <name evidence="5" type="ORF">PP2015_1638</name>
</gene>
<feature type="transmembrane region" description="Helical" evidence="3">
    <location>
        <begin position="12"/>
        <end position="29"/>
    </location>
</feature>
<dbReference type="RefSeq" id="WP_058029820.1">
    <property type="nucleotide sequence ID" value="NZ_CP013187.1"/>
</dbReference>
<sequence length="414" mass="45756">MNDRKTNLKKAVLPILVVVISAMIILFIVNNKPSNERGRPQASAKILVEGKKLESKEFQVSIASFGVVKPRTQSVLVSQVSGQVSYISDSFRDGGFFEKGELLVKIDERDYQAEVDIAKAALLNAEQSLLEEQARSKQALADWQRLGDGSEANDLVLRKPQLAAQQANVLSAKAKLDKAKLSLERTKIIAPYAGRILSKKVDVGQVVNGNTQLADIYATDYVEVRLPINNRDLAYIDLPEQNRFGQSNTVNTEVLFTSNLIGQQKWRGKLVRTESAIDNNSQQLYVVAQILSPFDSTKNAIKIGQYVNATIKGKTINNALLIPNEAIYQGTYVYVLQKGNLLKRVNIDYNWQNESVTLVQNGLKLGDTLITTPLGQVSSGTPVTLIGDDKGQKKGARKRNRRKKETDADNGENT</sequence>